<reference evidence="6 7" key="1">
    <citation type="submission" date="2018-05" db="EMBL/GenBank/DDBJ databases">
        <title>Leucothrix arctica sp. nov., isolated from Arctic seawater.</title>
        <authorList>
            <person name="Choi A."/>
            <person name="Baek K."/>
        </authorList>
    </citation>
    <scope>NUCLEOTIDE SEQUENCE [LARGE SCALE GENOMIC DNA]</scope>
    <source>
        <strain evidence="6 7">IMCC9719</strain>
    </source>
</reference>
<proteinExistence type="inferred from homology"/>
<evidence type="ECO:0000256" key="4">
    <source>
        <dbReference type="PIRSR" id="PIRSR006278-1"/>
    </source>
</evidence>
<dbReference type="EMBL" id="QGKL01000035">
    <property type="protein sequence ID" value="PWQ95334.1"/>
    <property type="molecule type" value="Genomic_DNA"/>
</dbReference>
<sequence>MKIHWQHSTIDSFNFAGRDYFVKRDDLLTPLNGNKARKLYGLLDAYDLSSYKRVISHGGAQSNAMLAIAQLCKLLNIEFHYYTRTQPKWLKQTPNGNLKQALACGMLWHINDSGLPLNTETSLDTLYIPQGIAMPEAELGIQKLADEIKTFCDTQSLEDIAIFQPSGTGTTALYLQQHLPYTVYTVPCIGNSDTLTQLFKQLLPNATRYPVILESEKPYHFGKPYPELLEIYQSLNNASGIEFELMYDAKTWLVLKDWKCDLPILYIHNGGVSGNNSMLARYRRLGFS</sequence>
<dbReference type="OrthoDB" id="9801249at2"/>
<evidence type="ECO:0000256" key="2">
    <source>
        <dbReference type="ARBA" id="ARBA00008639"/>
    </source>
</evidence>
<dbReference type="Gene3D" id="3.40.50.1100">
    <property type="match status" value="2"/>
</dbReference>
<evidence type="ECO:0000256" key="5">
    <source>
        <dbReference type="PIRSR" id="PIRSR006278-2"/>
    </source>
</evidence>
<accession>A0A317C9Q2</accession>
<dbReference type="Proteomes" id="UP000245506">
    <property type="component" value="Unassembled WGS sequence"/>
</dbReference>
<name>A0A317C9Q2_9GAMM</name>
<dbReference type="GO" id="GO:0019148">
    <property type="term" value="F:D-cysteine desulfhydrase activity"/>
    <property type="evidence" value="ECO:0007669"/>
    <property type="project" value="TreeGrafter"/>
</dbReference>
<comment type="caution">
    <text evidence="6">The sequence shown here is derived from an EMBL/GenBank/DDBJ whole genome shotgun (WGS) entry which is preliminary data.</text>
</comment>
<keyword evidence="3 5" id="KW-0663">Pyridoxal phosphate</keyword>
<dbReference type="RefSeq" id="WP_109823946.1">
    <property type="nucleotide sequence ID" value="NZ_QGKL01000035.1"/>
</dbReference>
<feature type="active site" description="Nucleophile" evidence="4">
    <location>
        <position position="62"/>
    </location>
</feature>
<keyword evidence="7" id="KW-1185">Reference proteome</keyword>
<dbReference type="PANTHER" id="PTHR43780">
    <property type="entry name" value="1-AMINOCYCLOPROPANE-1-CARBOXYLATE DEAMINASE-RELATED"/>
    <property type="match status" value="1"/>
</dbReference>
<evidence type="ECO:0000256" key="1">
    <source>
        <dbReference type="ARBA" id="ARBA00001933"/>
    </source>
</evidence>
<comment type="cofactor">
    <cofactor evidence="1">
        <name>pyridoxal 5'-phosphate</name>
        <dbReference type="ChEBI" id="CHEBI:597326"/>
    </cofactor>
</comment>
<dbReference type="PIRSF" id="PIRSF006278">
    <property type="entry name" value="ACCD_DCysDesulf"/>
    <property type="match status" value="1"/>
</dbReference>
<protein>
    <submittedName>
        <fullName evidence="6">1-aminocyclopropane-1-carboxylate deaminase</fullName>
    </submittedName>
</protein>
<organism evidence="6 7">
    <name type="scientific">Leucothrix arctica</name>
    <dbReference type="NCBI Taxonomy" id="1481894"/>
    <lineage>
        <taxon>Bacteria</taxon>
        <taxon>Pseudomonadati</taxon>
        <taxon>Pseudomonadota</taxon>
        <taxon>Gammaproteobacteria</taxon>
        <taxon>Thiotrichales</taxon>
        <taxon>Thiotrichaceae</taxon>
        <taxon>Leucothrix</taxon>
    </lineage>
</organism>
<dbReference type="AlphaFoldDB" id="A0A317C9Q2"/>
<gene>
    <name evidence="6" type="ORF">DKT75_13425</name>
</gene>
<evidence type="ECO:0000313" key="6">
    <source>
        <dbReference type="EMBL" id="PWQ95334.1"/>
    </source>
</evidence>
<dbReference type="InterPro" id="IPR027278">
    <property type="entry name" value="ACCD_DCysDesulf"/>
</dbReference>
<dbReference type="PANTHER" id="PTHR43780:SF2">
    <property type="entry name" value="1-AMINOCYCLOPROPANE-1-CARBOXYLATE DEAMINASE-RELATED"/>
    <property type="match status" value="1"/>
</dbReference>
<dbReference type="SUPFAM" id="SSF53686">
    <property type="entry name" value="Tryptophan synthase beta subunit-like PLP-dependent enzymes"/>
    <property type="match status" value="1"/>
</dbReference>
<evidence type="ECO:0000313" key="7">
    <source>
        <dbReference type="Proteomes" id="UP000245506"/>
    </source>
</evidence>
<comment type="similarity">
    <text evidence="2">Belongs to the ACC deaminase/D-cysteine desulfhydrase family.</text>
</comment>
<feature type="modified residue" description="N6-(pyridoxal phosphate)lysine" evidence="5">
    <location>
        <position position="35"/>
    </location>
</feature>
<dbReference type="InterPro" id="IPR036052">
    <property type="entry name" value="TrpB-like_PALP_sf"/>
</dbReference>
<evidence type="ECO:0000256" key="3">
    <source>
        <dbReference type="ARBA" id="ARBA00022898"/>
    </source>
</evidence>